<dbReference type="AlphaFoldDB" id="G3XWH0"/>
<protein>
    <submittedName>
        <fullName evidence="1">Uncharacterized protein</fullName>
    </submittedName>
</protein>
<organism evidence="1 2">
    <name type="scientific">Aspergillus niger (strain ATCC 1015 / CBS 113.46 / FGSC A1144 / LSHB Ac4 / NCTC 3858a / NRRL 328 / USDA 3528.7)</name>
    <dbReference type="NCBI Taxonomy" id="380704"/>
    <lineage>
        <taxon>Eukaryota</taxon>
        <taxon>Fungi</taxon>
        <taxon>Dikarya</taxon>
        <taxon>Ascomycota</taxon>
        <taxon>Pezizomycotina</taxon>
        <taxon>Eurotiomycetes</taxon>
        <taxon>Eurotiomycetidae</taxon>
        <taxon>Eurotiales</taxon>
        <taxon>Aspergillaceae</taxon>
        <taxon>Aspergillus</taxon>
        <taxon>Aspergillus subgen. Circumdati</taxon>
    </lineage>
</organism>
<dbReference type="Proteomes" id="UP000009038">
    <property type="component" value="Unassembled WGS sequence"/>
</dbReference>
<accession>G3XWH0</accession>
<proteinExistence type="predicted"/>
<dbReference type="HOGENOM" id="CLU_1885318_0_0_1"/>
<sequence>MSNAAYCPAQNEPPWTDEGSFRLSLPLRLRDHSRLLKNTFINAAASGIAGPAAIAHRWFAVIADVDDEMTKRDTSPIESSPPAKHWCPCRWTVLGAVKELSGQYDPQSDPTVAIKALERGSGFEGTEQQCKIRKS</sequence>
<evidence type="ECO:0000313" key="1">
    <source>
        <dbReference type="EMBL" id="EHA25575.1"/>
    </source>
</evidence>
<comment type="caution">
    <text evidence="1">The sequence shown here is derived from an EMBL/GenBank/DDBJ whole genome shotgun (WGS) entry which is preliminary data.</text>
</comment>
<evidence type="ECO:0000313" key="2">
    <source>
        <dbReference type="Proteomes" id="UP000009038"/>
    </source>
</evidence>
<name>G3XWH0_ASPNA</name>
<reference evidence="1 2" key="1">
    <citation type="journal article" date="2011" name="Genome Res.">
        <title>Comparative genomics of citric-acid-producing Aspergillus niger ATCC 1015 versus enzyme-producing CBS 513.88.</title>
        <authorList>
            <person name="Andersen M.R."/>
            <person name="Salazar M.P."/>
            <person name="Schaap P.J."/>
            <person name="van de Vondervoort P.J."/>
            <person name="Culley D."/>
            <person name="Thykaer J."/>
            <person name="Frisvad J.C."/>
            <person name="Nielsen K.F."/>
            <person name="Albang R."/>
            <person name="Albermann K."/>
            <person name="Berka R.M."/>
            <person name="Braus G.H."/>
            <person name="Braus-Stromeyer S.A."/>
            <person name="Corrochano L.M."/>
            <person name="Dai Z."/>
            <person name="van Dijck P.W."/>
            <person name="Hofmann G."/>
            <person name="Lasure L.L."/>
            <person name="Magnuson J.K."/>
            <person name="Menke H."/>
            <person name="Meijer M."/>
            <person name="Meijer S.L."/>
            <person name="Nielsen J.B."/>
            <person name="Nielsen M.L."/>
            <person name="van Ooyen A.J."/>
            <person name="Pel H.J."/>
            <person name="Poulsen L."/>
            <person name="Samson R.A."/>
            <person name="Stam H."/>
            <person name="Tsang A."/>
            <person name="van den Brink J.M."/>
            <person name="Atkins A."/>
            <person name="Aerts A."/>
            <person name="Shapiro H."/>
            <person name="Pangilinan J."/>
            <person name="Salamov A."/>
            <person name="Lou Y."/>
            <person name="Lindquist E."/>
            <person name="Lucas S."/>
            <person name="Grimwood J."/>
            <person name="Grigoriev I.V."/>
            <person name="Kubicek C.P."/>
            <person name="Martinez D."/>
            <person name="van Peij N.N."/>
            <person name="Roubos J.A."/>
            <person name="Nielsen J."/>
            <person name="Baker S.E."/>
        </authorList>
    </citation>
    <scope>NUCLEOTIDE SEQUENCE [LARGE SCALE GENOMIC DNA]</scope>
    <source>
        <strain evidence="2">ATCC 1015 / CBS 113.46 / FGSC A1144 / LSHB Ac4 / NCTC 3858a / NRRL 328 / USDA 3528.7</strain>
    </source>
</reference>
<dbReference type="EMBL" id="ACJE01000006">
    <property type="protein sequence ID" value="EHA25575.1"/>
    <property type="molecule type" value="Genomic_DNA"/>
</dbReference>
<gene>
    <name evidence="1" type="ORF">ASPNIDRAFT_42058</name>
</gene>
<dbReference type="VEuPathDB" id="FungiDB:ASPNIDRAFT2_42058"/>